<gene>
    <name evidence="1" type="ORF">Egran_02255</name>
</gene>
<dbReference type="Pfam" id="PF11927">
    <property type="entry name" value="HODM_asu-like"/>
    <property type="match status" value="1"/>
</dbReference>
<comment type="caution">
    <text evidence="1">The sequence shown here is derived from an EMBL/GenBank/DDBJ whole genome shotgun (WGS) entry which is preliminary data.</text>
</comment>
<accession>A0A232M0U9</accession>
<dbReference type="OrthoDB" id="5043642at2759"/>
<dbReference type="AlphaFoldDB" id="A0A232M0U9"/>
<proteinExistence type="predicted"/>
<dbReference type="InterPro" id="IPR021848">
    <property type="entry name" value="HODM_asu-like"/>
</dbReference>
<evidence type="ECO:0000313" key="1">
    <source>
        <dbReference type="EMBL" id="OXV09982.1"/>
    </source>
</evidence>
<protein>
    <recommendedName>
        <fullName evidence="3">HRQ family protein 2</fullName>
    </recommendedName>
</protein>
<sequence>MITLDDAIQSVKNLLISWENLFSLPESGDELKAKLAVLNNPQVIIAIIMGVLLIWNVRSKIRESVEESKAFRTLEAPDFPPIEPLENFDWKSTEPPKFRPFKPKYHLTMALETLVPSELIPMDKTFKERLEYRRSLLLEHHDTVIAVNNDTDLRVCAAVSELYTFLLGTYLPGRYPTMFKLHRVNYPSGKTVMLQNLVTEELWPVKLAKEAPTIRALETLIRTVDEDFLILLPEQDDEETAAAGELEEEVAANPREEGGETKYILEAFATGYPAGFDPRKKLGNCLARIHEPVPGYPERLEKSMDRFFDKLEVGKYVKRVNWGITTDAELFSAFGNKVHSSEGEILEAIEPEDLNIDKTFLRCERQTIHRLPSSQALVFGFHTYLYPLQDIKDEGLGEALAQAIDGLKEGSTPEIHLYKRGPVWEKAVKAFLTS</sequence>
<keyword evidence="2" id="KW-1185">Reference proteome</keyword>
<name>A0A232M0U9_9EURO</name>
<reference evidence="1 2" key="1">
    <citation type="journal article" date="2015" name="Environ. Microbiol.">
        <title>Metagenome sequence of Elaphomyces granulatus from sporocarp tissue reveals Ascomycota ectomycorrhizal fingerprints of genome expansion and a Proteobacteria-rich microbiome.</title>
        <authorList>
            <person name="Quandt C.A."/>
            <person name="Kohler A."/>
            <person name="Hesse C.N."/>
            <person name="Sharpton T.J."/>
            <person name="Martin F."/>
            <person name="Spatafora J.W."/>
        </authorList>
    </citation>
    <scope>NUCLEOTIDE SEQUENCE [LARGE SCALE GENOMIC DNA]</scope>
    <source>
        <strain evidence="1 2">OSC145934</strain>
    </source>
</reference>
<evidence type="ECO:0000313" key="2">
    <source>
        <dbReference type="Proteomes" id="UP000243515"/>
    </source>
</evidence>
<dbReference type="EMBL" id="NPHW01003201">
    <property type="protein sequence ID" value="OXV09982.1"/>
    <property type="molecule type" value="Genomic_DNA"/>
</dbReference>
<organism evidence="1 2">
    <name type="scientific">Elaphomyces granulatus</name>
    <dbReference type="NCBI Taxonomy" id="519963"/>
    <lineage>
        <taxon>Eukaryota</taxon>
        <taxon>Fungi</taxon>
        <taxon>Dikarya</taxon>
        <taxon>Ascomycota</taxon>
        <taxon>Pezizomycotina</taxon>
        <taxon>Eurotiomycetes</taxon>
        <taxon>Eurotiomycetidae</taxon>
        <taxon>Eurotiales</taxon>
        <taxon>Elaphomycetaceae</taxon>
        <taxon>Elaphomyces</taxon>
    </lineage>
</organism>
<evidence type="ECO:0008006" key="3">
    <source>
        <dbReference type="Google" id="ProtNLM"/>
    </source>
</evidence>
<dbReference type="Proteomes" id="UP000243515">
    <property type="component" value="Unassembled WGS sequence"/>
</dbReference>